<name>A0ABZ1TZX6_9ACTN</name>
<dbReference type="Pfam" id="PF01890">
    <property type="entry name" value="CbiG_C"/>
    <property type="match status" value="1"/>
</dbReference>
<proteinExistence type="predicted"/>
<keyword evidence="3" id="KW-1185">Reference proteome</keyword>
<gene>
    <name evidence="2" type="ORF">OHA16_11860</name>
</gene>
<dbReference type="Gene3D" id="3.30.420.180">
    <property type="entry name" value="CobE/GbiG C-terminal domain"/>
    <property type="match status" value="1"/>
</dbReference>
<organism evidence="2 3">
    <name type="scientific">Kitasatospora purpeofusca</name>
    <dbReference type="NCBI Taxonomy" id="67352"/>
    <lineage>
        <taxon>Bacteria</taxon>
        <taxon>Bacillati</taxon>
        <taxon>Actinomycetota</taxon>
        <taxon>Actinomycetes</taxon>
        <taxon>Kitasatosporales</taxon>
        <taxon>Streptomycetaceae</taxon>
        <taxon>Kitasatospora</taxon>
    </lineage>
</organism>
<dbReference type="SUPFAM" id="SSF159664">
    <property type="entry name" value="CobE/GbiG C-terminal domain-like"/>
    <property type="match status" value="1"/>
</dbReference>
<dbReference type="PANTHER" id="PTHR37477:SF1">
    <property type="entry name" value="COBALT-PRECORRIN-5A HYDROLASE"/>
    <property type="match status" value="1"/>
</dbReference>
<sequence length="143" mass="13893">MRLADGGFVSGEGLVVGVGVRATATETELLELIRRTLAGAGLPADAVRALATLTGKGGHPAVRAAAAALGVPVAEYPAEALAAVPVPNPSGTVGEAVGTVSVAEAAALAATGGGELLVPKRKTASATAAVARTPHHRNAGEHP</sequence>
<protein>
    <submittedName>
        <fullName evidence="2">Cobalamin biosynthesis protein</fullName>
    </submittedName>
</protein>
<evidence type="ECO:0000313" key="3">
    <source>
        <dbReference type="Proteomes" id="UP001432222"/>
    </source>
</evidence>
<dbReference type="EMBL" id="CP108110">
    <property type="protein sequence ID" value="WUQ83599.1"/>
    <property type="molecule type" value="Genomic_DNA"/>
</dbReference>
<dbReference type="InterPro" id="IPR002750">
    <property type="entry name" value="CobE/GbiG_C"/>
</dbReference>
<evidence type="ECO:0000259" key="1">
    <source>
        <dbReference type="Pfam" id="PF01890"/>
    </source>
</evidence>
<dbReference type="InterPro" id="IPR052553">
    <property type="entry name" value="CbiG_hydrolase"/>
</dbReference>
<feature type="domain" description="CobE/GbiG C-terminal" evidence="1">
    <location>
        <begin position="14"/>
        <end position="131"/>
    </location>
</feature>
<dbReference type="InterPro" id="IPR036518">
    <property type="entry name" value="CobE/GbiG_C_sf"/>
</dbReference>
<dbReference type="PANTHER" id="PTHR37477">
    <property type="entry name" value="COBALT-PRECORRIN-5A HYDROLASE"/>
    <property type="match status" value="1"/>
</dbReference>
<evidence type="ECO:0000313" key="2">
    <source>
        <dbReference type="EMBL" id="WUQ83599.1"/>
    </source>
</evidence>
<dbReference type="RefSeq" id="WP_328954617.1">
    <property type="nucleotide sequence ID" value="NZ_CP108110.1"/>
</dbReference>
<reference evidence="2" key="1">
    <citation type="submission" date="2022-10" db="EMBL/GenBank/DDBJ databases">
        <title>The complete genomes of actinobacterial strains from the NBC collection.</title>
        <authorList>
            <person name="Joergensen T.S."/>
            <person name="Alvarez Arevalo M."/>
            <person name="Sterndorff E.B."/>
            <person name="Faurdal D."/>
            <person name="Vuksanovic O."/>
            <person name="Mourched A.-S."/>
            <person name="Charusanti P."/>
            <person name="Shaw S."/>
            <person name="Blin K."/>
            <person name="Weber T."/>
        </authorList>
    </citation>
    <scope>NUCLEOTIDE SEQUENCE</scope>
    <source>
        <strain evidence="2">NBC_00222</strain>
    </source>
</reference>
<dbReference type="Proteomes" id="UP001432222">
    <property type="component" value="Chromosome"/>
</dbReference>
<accession>A0ABZ1TZX6</accession>